<dbReference type="STRING" id="254406.SAMN04488042_12010"/>
<proteinExistence type="predicted"/>
<dbReference type="InterPro" id="IPR027417">
    <property type="entry name" value="P-loop_NTPase"/>
</dbReference>
<accession>A0A1I4TRA8</accession>
<reference evidence="3 4" key="1">
    <citation type="submission" date="2016-10" db="EMBL/GenBank/DDBJ databases">
        <authorList>
            <person name="de Groot N.N."/>
        </authorList>
    </citation>
    <scope>NUCLEOTIDE SEQUENCE [LARGE SCALE GENOMIC DNA]</scope>
    <source>
        <strain evidence="3 4">DSM 15283</strain>
    </source>
</reference>
<gene>
    <name evidence="3" type="ORF">SAMN04488042_12010</name>
</gene>
<dbReference type="GO" id="GO:0004519">
    <property type="term" value="F:endonuclease activity"/>
    <property type="evidence" value="ECO:0007669"/>
    <property type="project" value="UniProtKB-KW"/>
</dbReference>
<feature type="domain" description="Endonuclease GajA/Old nuclease/RecF-like AAA" evidence="1">
    <location>
        <begin position="185"/>
        <end position="337"/>
    </location>
</feature>
<dbReference type="RefSeq" id="WP_093097178.1">
    <property type="nucleotide sequence ID" value="NZ_FOTQ01000020.1"/>
</dbReference>
<dbReference type="InterPro" id="IPR034139">
    <property type="entry name" value="TOPRIM_OLD"/>
</dbReference>
<name>A0A1I4TRA8_9RHOB</name>
<keyword evidence="3" id="KW-0378">Hydrolase</keyword>
<dbReference type="CDD" id="cd01026">
    <property type="entry name" value="TOPRIM_OLD"/>
    <property type="match status" value="1"/>
</dbReference>
<evidence type="ECO:0000259" key="1">
    <source>
        <dbReference type="Pfam" id="PF13175"/>
    </source>
</evidence>
<dbReference type="SUPFAM" id="SSF52540">
    <property type="entry name" value="P-loop containing nucleoside triphosphate hydrolases"/>
    <property type="match status" value="1"/>
</dbReference>
<dbReference type="Gene3D" id="3.40.50.300">
    <property type="entry name" value="P-loop containing nucleotide triphosphate hydrolases"/>
    <property type="match status" value="1"/>
</dbReference>
<evidence type="ECO:0000313" key="4">
    <source>
        <dbReference type="Proteomes" id="UP000199144"/>
    </source>
</evidence>
<dbReference type="OrthoDB" id="9816534at2"/>
<sequence>MHLSRIKIENFRNFADLDVRLGGNLVVVGENRVGKSNLLHALRLIFDPSLPDSARQLGLSDFWDGLAELTKEDRILVSVEIKEFEDDPDILATLTDFRLNDDPETVRLTYELRPIADLDGEPGAAEDYEFICYGGESETKTFGHKLRRRITMDVLPALRDAESDLSVWQRSPLRPLIEEAFKGVDAEELEEIGEAIEEATAKVTQFDEVAALEKSIADLFQEMSGEKQDIHPKLGFSPTDPARLYRAVRLLIDEGERGISDASLGSANLVFLTLKSLELRRLIEENHRDHTFLAIEEPEAHLHPHLQRSVYRHVFTEAQEGGAPLSIILTTHSPHIASVAPLRSVVLLKDEGDDGTKGYATQSISLESKEADDIARYLDVTRAEILFARGVLLVEGDAERFLVPAFAEALGKSLDELGITVCSVAGTNFRPYAKFLVGLGIPFAVITDWDPREGKSPLGWNRSLRLVAAIETQRTGEKPEALIEELKELDEDDFAERCEEFGVFSNLTTLETDLFAEGFAPAIFSVLNEYKLSAARKEKIKAWEDDPTKLDPEELLKMIDGIGKGRFAQRMLSYVDGIDPPDYITRAIEFVADRV</sequence>
<evidence type="ECO:0000259" key="2">
    <source>
        <dbReference type="Pfam" id="PF20469"/>
    </source>
</evidence>
<dbReference type="InterPro" id="IPR051396">
    <property type="entry name" value="Bact_Antivir_Def_Nuclease"/>
</dbReference>
<organism evidence="3 4">
    <name type="scientific">Shimia aestuarii</name>
    <dbReference type="NCBI Taxonomy" id="254406"/>
    <lineage>
        <taxon>Bacteria</taxon>
        <taxon>Pseudomonadati</taxon>
        <taxon>Pseudomonadota</taxon>
        <taxon>Alphaproteobacteria</taxon>
        <taxon>Rhodobacterales</taxon>
        <taxon>Roseobacteraceae</taxon>
    </lineage>
</organism>
<dbReference type="Pfam" id="PF20469">
    <property type="entry name" value="OLD-like_TOPRIM"/>
    <property type="match status" value="1"/>
</dbReference>
<dbReference type="Proteomes" id="UP000199144">
    <property type="component" value="Unassembled WGS sequence"/>
</dbReference>
<protein>
    <submittedName>
        <fullName evidence="3">Putative ATP-dependent endonuclease of the OLD family</fullName>
    </submittedName>
</protein>
<evidence type="ECO:0000313" key="3">
    <source>
        <dbReference type="EMBL" id="SFM79215.1"/>
    </source>
</evidence>
<keyword evidence="3" id="KW-0255">Endonuclease</keyword>
<dbReference type="Pfam" id="PF13175">
    <property type="entry name" value="AAA_15"/>
    <property type="match status" value="2"/>
</dbReference>
<keyword evidence="4" id="KW-1185">Reference proteome</keyword>
<feature type="domain" description="Endonuclease GajA/Old nuclease/RecF-like AAA" evidence="1">
    <location>
        <begin position="1"/>
        <end position="74"/>
    </location>
</feature>
<dbReference type="EMBL" id="FOTQ01000020">
    <property type="protein sequence ID" value="SFM79215.1"/>
    <property type="molecule type" value="Genomic_DNA"/>
</dbReference>
<dbReference type="PANTHER" id="PTHR43581">
    <property type="entry name" value="ATP/GTP PHOSPHATASE"/>
    <property type="match status" value="1"/>
</dbReference>
<dbReference type="AlphaFoldDB" id="A0A1I4TRA8"/>
<feature type="domain" description="OLD protein-like TOPRIM" evidence="2">
    <location>
        <begin position="386"/>
        <end position="450"/>
    </location>
</feature>
<dbReference type="PANTHER" id="PTHR43581:SF4">
    <property type="entry name" value="ATP_GTP PHOSPHATASE"/>
    <property type="match status" value="1"/>
</dbReference>
<dbReference type="InterPro" id="IPR041685">
    <property type="entry name" value="AAA_GajA/Old/RecF-like"/>
</dbReference>
<keyword evidence="3" id="KW-0540">Nuclease</keyword>